<reference evidence="3" key="1">
    <citation type="journal article" date="2016" name="Nature">
        <title>Genome evolution in the allotetraploid frog Xenopus laevis.</title>
        <authorList>
            <person name="Session A.M."/>
            <person name="Uno Y."/>
            <person name="Kwon T."/>
            <person name="Chapman J.A."/>
            <person name="Toyoda A."/>
            <person name="Takahashi S."/>
            <person name="Fukui A."/>
            <person name="Hikosaka A."/>
            <person name="Suzuki A."/>
            <person name="Kondo M."/>
            <person name="van Heeringen S.J."/>
            <person name="Quigley I."/>
            <person name="Heinz S."/>
            <person name="Ogino H."/>
            <person name="Ochi H."/>
            <person name="Hellsten U."/>
            <person name="Lyons J.B."/>
            <person name="Simakov O."/>
            <person name="Putnam N."/>
            <person name="Stites J."/>
            <person name="Kuroki Y."/>
            <person name="Tanaka T."/>
            <person name="Michiue T."/>
            <person name="Watanabe M."/>
            <person name="Bogdanovic O."/>
            <person name="Lister R."/>
            <person name="Georgiou G."/>
            <person name="Paranjpe S.S."/>
            <person name="van Kruijsbergen I."/>
            <person name="Shu S."/>
            <person name="Carlson J."/>
            <person name="Kinoshita T."/>
            <person name="Ohta Y."/>
            <person name="Mawaribuchi S."/>
            <person name="Jenkins J."/>
            <person name="Grimwood J."/>
            <person name="Schmutz J."/>
            <person name="Mitros T."/>
            <person name="Mozaffari S.V."/>
            <person name="Suzuki Y."/>
            <person name="Haramoto Y."/>
            <person name="Yamamoto T.S."/>
            <person name="Takagi C."/>
            <person name="Heald R."/>
            <person name="Miller K."/>
            <person name="Haudenschild C."/>
            <person name="Kitzman J."/>
            <person name="Nakayama T."/>
            <person name="Izutsu Y."/>
            <person name="Robert J."/>
            <person name="Fortriede J."/>
            <person name="Burns K."/>
            <person name="Lotay V."/>
            <person name="Karimi K."/>
            <person name="Yasuoka Y."/>
            <person name="Dichmann D.S."/>
            <person name="Flajnik M.F."/>
            <person name="Houston D.W."/>
            <person name="Shendure J."/>
            <person name="DuPasquier L."/>
            <person name="Vize P.D."/>
            <person name="Zorn A.M."/>
            <person name="Ito M."/>
            <person name="Marcotte E.M."/>
            <person name="Wallingford J.B."/>
            <person name="Ito Y."/>
            <person name="Asashima M."/>
            <person name="Ueno N."/>
            <person name="Matsuda Y."/>
            <person name="Veenstra G.J."/>
            <person name="Fujiyama A."/>
            <person name="Harland R.M."/>
            <person name="Taira M."/>
            <person name="Rokhsar D.S."/>
        </authorList>
    </citation>
    <scope>NUCLEOTIDE SEQUENCE [LARGE SCALE GENOMIC DNA]</scope>
    <source>
        <strain evidence="3">J</strain>
    </source>
</reference>
<dbReference type="Proteomes" id="UP000694892">
    <property type="component" value="Chromosome 7S"/>
</dbReference>
<dbReference type="AlphaFoldDB" id="A0A974CB98"/>
<evidence type="ECO:0000256" key="1">
    <source>
        <dbReference type="SAM" id="SignalP"/>
    </source>
</evidence>
<dbReference type="EMBL" id="CM004479">
    <property type="protein sequence ID" value="OCT70044.1"/>
    <property type="molecule type" value="Genomic_DNA"/>
</dbReference>
<accession>A0A974CB98</accession>
<evidence type="ECO:0000313" key="3">
    <source>
        <dbReference type="Proteomes" id="UP000694892"/>
    </source>
</evidence>
<organism evidence="2 3">
    <name type="scientific">Xenopus laevis</name>
    <name type="common">African clawed frog</name>
    <dbReference type="NCBI Taxonomy" id="8355"/>
    <lineage>
        <taxon>Eukaryota</taxon>
        <taxon>Metazoa</taxon>
        <taxon>Chordata</taxon>
        <taxon>Craniata</taxon>
        <taxon>Vertebrata</taxon>
        <taxon>Euteleostomi</taxon>
        <taxon>Amphibia</taxon>
        <taxon>Batrachia</taxon>
        <taxon>Anura</taxon>
        <taxon>Pipoidea</taxon>
        <taxon>Pipidae</taxon>
        <taxon>Xenopodinae</taxon>
        <taxon>Xenopus</taxon>
        <taxon>Xenopus</taxon>
    </lineage>
</organism>
<gene>
    <name evidence="2" type="ORF">XELAEV_18036968mg</name>
</gene>
<protein>
    <submittedName>
        <fullName evidence="2">Uncharacterized protein</fullName>
    </submittedName>
</protein>
<feature type="chain" id="PRO_5037653196" evidence="1">
    <location>
        <begin position="22"/>
        <end position="100"/>
    </location>
</feature>
<keyword evidence="1" id="KW-0732">Signal</keyword>
<evidence type="ECO:0000313" key="2">
    <source>
        <dbReference type="EMBL" id="OCT70044.1"/>
    </source>
</evidence>
<proteinExistence type="predicted"/>
<sequence length="100" mass="11246">MINALHLCCGHVLFTISISLGLLQISATMKKNEINMYNFNQCYLNLRCLGTDGVYFCVRNYSGICPSEANRKHLSLTIKMLVGFVLSLSFQMILNCKCNS</sequence>
<name>A0A974CB98_XENLA</name>
<feature type="signal peptide" evidence="1">
    <location>
        <begin position="1"/>
        <end position="21"/>
    </location>
</feature>